<dbReference type="NCBIfam" id="TIGR04265">
    <property type="entry name" value="bac_cardiolipin"/>
    <property type="match status" value="1"/>
</dbReference>
<dbReference type="SMART" id="SM00155">
    <property type="entry name" value="PLDc"/>
    <property type="match status" value="2"/>
</dbReference>
<evidence type="ECO:0000256" key="9">
    <source>
        <dbReference type="ARBA" id="ARBA00023136"/>
    </source>
</evidence>
<keyword evidence="2" id="KW-1003">Cell membrane</keyword>
<dbReference type="EMBL" id="DXCQ01000068">
    <property type="protein sequence ID" value="HIY97519.1"/>
    <property type="molecule type" value="Genomic_DNA"/>
</dbReference>
<dbReference type="GO" id="GO:0005886">
    <property type="term" value="C:plasma membrane"/>
    <property type="evidence" value="ECO:0007669"/>
    <property type="project" value="UniProtKB-SubCell"/>
</dbReference>
<feature type="transmembrane region" description="Helical" evidence="13">
    <location>
        <begin position="44"/>
        <end position="61"/>
    </location>
</feature>
<dbReference type="SUPFAM" id="SSF56024">
    <property type="entry name" value="Phospholipase D/nuclease"/>
    <property type="match status" value="2"/>
</dbReference>
<dbReference type="InterPro" id="IPR001736">
    <property type="entry name" value="PLipase_D/transphosphatidylase"/>
</dbReference>
<evidence type="ECO:0000256" key="2">
    <source>
        <dbReference type="ARBA" id="ARBA00022475"/>
    </source>
</evidence>
<dbReference type="Pfam" id="PF13396">
    <property type="entry name" value="PLDc_N"/>
    <property type="match status" value="1"/>
</dbReference>
<keyword evidence="9 13" id="KW-0472">Membrane</keyword>
<keyword evidence="10" id="KW-0594">Phospholipid biosynthesis</keyword>
<keyword evidence="11" id="KW-1208">Phospholipid metabolism</keyword>
<evidence type="ECO:0000256" key="8">
    <source>
        <dbReference type="ARBA" id="ARBA00023098"/>
    </source>
</evidence>
<evidence type="ECO:0000256" key="1">
    <source>
        <dbReference type="ARBA" id="ARBA00004651"/>
    </source>
</evidence>
<keyword evidence="8" id="KW-0443">Lipid metabolism</keyword>
<evidence type="ECO:0000256" key="3">
    <source>
        <dbReference type="ARBA" id="ARBA00022516"/>
    </source>
</evidence>
<evidence type="ECO:0000256" key="6">
    <source>
        <dbReference type="ARBA" id="ARBA00022737"/>
    </source>
</evidence>
<comment type="subcellular location">
    <subcellularLocation>
        <location evidence="1">Cell membrane</location>
        <topology evidence="1">Multi-pass membrane protein</topology>
    </subcellularLocation>
</comment>
<evidence type="ECO:0000256" key="5">
    <source>
        <dbReference type="ARBA" id="ARBA00022692"/>
    </source>
</evidence>
<protein>
    <recommendedName>
        <fullName evidence="12">Cardiolipin synthase</fullName>
        <ecNumber evidence="12">2.7.8.-</ecNumber>
    </recommendedName>
</protein>
<keyword evidence="7 13" id="KW-1133">Transmembrane helix</keyword>
<dbReference type="EC" id="2.7.8.-" evidence="12"/>
<organism evidence="15 16">
    <name type="scientific">Candidatus Borkfalkia excrementigallinarum</name>
    <dbReference type="NCBI Taxonomy" id="2838506"/>
    <lineage>
        <taxon>Bacteria</taxon>
        <taxon>Bacillati</taxon>
        <taxon>Bacillota</taxon>
        <taxon>Clostridia</taxon>
        <taxon>Christensenellales</taxon>
        <taxon>Christensenellaceae</taxon>
        <taxon>Candidatus Borkfalkia</taxon>
    </lineage>
</organism>
<evidence type="ECO:0000313" key="15">
    <source>
        <dbReference type="EMBL" id="HIY97519.1"/>
    </source>
</evidence>
<keyword evidence="3" id="KW-0444">Lipid biosynthesis</keyword>
<evidence type="ECO:0000256" key="7">
    <source>
        <dbReference type="ARBA" id="ARBA00022989"/>
    </source>
</evidence>
<feature type="transmembrane region" description="Helical" evidence="13">
    <location>
        <begin position="73"/>
        <end position="91"/>
    </location>
</feature>
<keyword evidence="6" id="KW-0677">Repeat</keyword>
<reference evidence="15" key="2">
    <citation type="submission" date="2021-04" db="EMBL/GenBank/DDBJ databases">
        <authorList>
            <person name="Gilroy R."/>
        </authorList>
    </citation>
    <scope>NUCLEOTIDE SEQUENCE</scope>
    <source>
        <strain evidence="15">1345</strain>
    </source>
</reference>
<comment type="caution">
    <text evidence="15">The sequence shown here is derived from an EMBL/GenBank/DDBJ whole genome shotgun (WGS) entry which is preliminary data.</text>
</comment>
<dbReference type="AlphaFoldDB" id="A0A9D1ZXF1"/>
<reference evidence="15" key="1">
    <citation type="journal article" date="2021" name="PeerJ">
        <title>Extensive microbial diversity within the chicken gut microbiome revealed by metagenomics and culture.</title>
        <authorList>
            <person name="Gilroy R."/>
            <person name="Ravi A."/>
            <person name="Getino M."/>
            <person name="Pursley I."/>
            <person name="Horton D.L."/>
            <person name="Alikhan N.F."/>
            <person name="Baker D."/>
            <person name="Gharbi K."/>
            <person name="Hall N."/>
            <person name="Watson M."/>
            <person name="Adriaenssens E.M."/>
            <person name="Foster-Nyarko E."/>
            <person name="Jarju S."/>
            <person name="Secka A."/>
            <person name="Antonio M."/>
            <person name="Oren A."/>
            <person name="Chaudhuri R.R."/>
            <person name="La Ragione R."/>
            <person name="Hildebrand F."/>
            <person name="Pallen M.J."/>
        </authorList>
    </citation>
    <scope>NUCLEOTIDE SEQUENCE</scope>
    <source>
        <strain evidence="15">1345</strain>
    </source>
</reference>
<evidence type="ECO:0000256" key="11">
    <source>
        <dbReference type="ARBA" id="ARBA00023264"/>
    </source>
</evidence>
<dbReference type="PANTHER" id="PTHR21248:SF22">
    <property type="entry name" value="PHOSPHOLIPASE D"/>
    <property type="match status" value="1"/>
</dbReference>
<dbReference type="InterPro" id="IPR022924">
    <property type="entry name" value="Cardiolipin_synthase"/>
</dbReference>
<dbReference type="GO" id="GO:0032049">
    <property type="term" value="P:cardiolipin biosynthetic process"/>
    <property type="evidence" value="ECO:0007669"/>
    <property type="project" value="UniProtKB-UniRule"/>
</dbReference>
<dbReference type="Gene3D" id="3.30.870.10">
    <property type="entry name" value="Endonuclease Chain A"/>
    <property type="match status" value="2"/>
</dbReference>
<evidence type="ECO:0000256" key="10">
    <source>
        <dbReference type="ARBA" id="ARBA00023209"/>
    </source>
</evidence>
<evidence type="ECO:0000256" key="4">
    <source>
        <dbReference type="ARBA" id="ARBA00022679"/>
    </source>
</evidence>
<dbReference type="GO" id="GO:0008808">
    <property type="term" value="F:cardiolipin synthase activity"/>
    <property type="evidence" value="ECO:0007669"/>
    <property type="project" value="UniProtKB-UniRule"/>
</dbReference>
<accession>A0A9D1ZXF1</accession>
<dbReference type="PROSITE" id="PS50035">
    <property type="entry name" value="PLD"/>
    <property type="match status" value="2"/>
</dbReference>
<name>A0A9D1ZXF1_9FIRM</name>
<feature type="domain" description="PLD phosphodiesterase" evidence="14">
    <location>
        <begin position="429"/>
        <end position="456"/>
    </location>
</feature>
<dbReference type="InterPro" id="IPR027379">
    <property type="entry name" value="CLS_N"/>
</dbReference>
<gene>
    <name evidence="15" type="primary">cls</name>
    <name evidence="15" type="ORF">H9729_07505</name>
</gene>
<dbReference type="PANTHER" id="PTHR21248">
    <property type="entry name" value="CARDIOLIPIN SYNTHASE"/>
    <property type="match status" value="1"/>
</dbReference>
<dbReference type="InterPro" id="IPR025202">
    <property type="entry name" value="PLD-like_dom"/>
</dbReference>
<keyword evidence="4" id="KW-0808">Transferase</keyword>
<sequence length="515" mass="58819">MRSRKLLKLLTSKFLLVCLLLLVELALLPALIIGASYVFNLTQIASIVFAVIDIVITLFIINSDINAEYKIAWIVPVLLLPLIGSILYLALRRKQTPRRKLKKLMTHLRGVDCLYAQDLSVMEKYRAKGEFAEQCAAYVSHESLLPAADFTDAEYFPCGEKYAERLLEELKKAEKFIFLEYFIISLGKFWGSVLEILQEKAAAGVDVRVIYDDIGSMFKVPSDYEQQLEKTGIQCMCFNRFRPVLDVAQNNRTHRKIAVIDGLTAFTGGINLADEYVNETHPYGHWKDTGVMIRGRAVQNFTAMFLQLWTLKGKPDDFQKFLTDAPAGNRLCIPFSDTPFDDSAQNGQHNLCEDLYLKIIYRARKYVYINTPYLIIDGEMKRALITAARSGVDVRITVPEIPDKKYVFALTKAFYSQLVREGIKIYRYTPGFIHAKSIVSDGKCCIIGTTNMDFRSFYLHCECNAMFFDETMSEQLHKDYLETCEKSKLVTEKEIKVGLPSLIYRSVLRIFAPLL</sequence>
<proteinExistence type="predicted"/>
<evidence type="ECO:0000256" key="13">
    <source>
        <dbReference type="SAM" id="Phobius"/>
    </source>
</evidence>
<keyword evidence="5 13" id="KW-0812">Transmembrane</keyword>
<evidence type="ECO:0000259" key="14">
    <source>
        <dbReference type="PROSITE" id="PS50035"/>
    </source>
</evidence>
<evidence type="ECO:0000313" key="16">
    <source>
        <dbReference type="Proteomes" id="UP000886750"/>
    </source>
</evidence>
<dbReference type="Pfam" id="PF13091">
    <property type="entry name" value="PLDc_2"/>
    <property type="match status" value="2"/>
</dbReference>
<evidence type="ECO:0000256" key="12">
    <source>
        <dbReference type="NCBIfam" id="TIGR04265"/>
    </source>
</evidence>
<dbReference type="Proteomes" id="UP000886750">
    <property type="component" value="Unassembled WGS sequence"/>
</dbReference>
<dbReference type="CDD" id="cd09160">
    <property type="entry name" value="PLDc_SMU_988_like_2"/>
    <property type="match status" value="1"/>
</dbReference>
<dbReference type="CDD" id="cd09154">
    <property type="entry name" value="PLDc_SMU_988_like_1"/>
    <property type="match status" value="1"/>
</dbReference>
<feature type="domain" description="PLD phosphodiesterase" evidence="14">
    <location>
        <begin position="249"/>
        <end position="276"/>
    </location>
</feature>